<evidence type="ECO:0000256" key="1">
    <source>
        <dbReference type="SAM" id="MobiDB-lite"/>
    </source>
</evidence>
<comment type="caution">
    <text evidence="3">The sequence shown here is derived from an EMBL/GenBank/DDBJ whole genome shotgun (WGS) entry which is preliminary data.</text>
</comment>
<dbReference type="EMBL" id="BAABGY010000011">
    <property type="protein sequence ID" value="GAA4338760.1"/>
    <property type="molecule type" value="Genomic_DNA"/>
</dbReference>
<dbReference type="InterPro" id="IPR011033">
    <property type="entry name" value="PRC_barrel-like_sf"/>
</dbReference>
<feature type="domain" description="PRC-barrel" evidence="2">
    <location>
        <begin position="24"/>
        <end position="78"/>
    </location>
</feature>
<dbReference type="InterPro" id="IPR027275">
    <property type="entry name" value="PRC-brl_dom"/>
</dbReference>
<sequence length="223" mass="25201">MASTKKRLVELRGSDFEMAKGQPNIMGWEVVDGSGHKLGKVHELVIDTTAQRVRYMVVALSDNKILQLEKRTVMVPIGFAQLHAADDCVVLHGVTPYQLRALPRYDKAHLGARSELDISNVFGRNFSAQGSHDADSDLGNTFYEHDHFNDKHYMQRPSHNSNSGQPPRAGDQQQQPVPRHSAEEVPASHQPYAQLPDDDPESIRRRHEQALRDEEELRRKGLL</sequence>
<dbReference type="InterPro" id="IPR014747">
    <property type="entry name" value="Bac_photo_RC_H_C"/>
</dbReference>
<name>A0ABP8HGB6_9BACT</name>
<keyword evidence="4" id="KW-1185">Reference proteome</keyword>
<evidence type="ECO:0000313" key="3">
    <source>
        <dbReference type="EMBL" id="GAA4338760.1"/>
    </source>
</evidence>
<reference evidence="4" key="1">
    <citation type="journal article" date="2019" name="Int. J. Syst. Evol. Microbiol.">
        <title>The Global Catalogue of Microorganisms (GCM) 10K type strain sequencing project: providing services to taxonomists for standard genome sequencing and annotation.</title>
        <authorList>
            <consortium name="The Broad Institute Genomics Platform"/>
            <consortium name="The Broad Institute Genome Sequencing Center for Infectious Disease"/>
            <person name="Wu L."/>
            <person name="Ma J."/>
        </authorList>
    </citation>
    <scope>NUCLEOTIDE SEQUENCE [LARGE SCALE GENOMIC DNA]</scope>
    <source>
        <strain evidence="4">JCM 17919</strain>
    </source>
</reference>
<feature type="region of interest" description="Disordered" evidence="1">
    <location>
        <begin position="152"/>
        <end position="223"/>
    </location>
</feature>
<proteinExistence type="predicted"/>
<evidence type="ECO:0000259" key="2">
    <source>
        <dbReference type="Pfam" id="PF05239"/>
    </source>
</evidence>
<organism evidence="3 4">
    <name type="scientific">Flaviaesturariibacter amylovorans</name>
    <dbReference type="NCBI Taxonomy" id="1084520"/>
    <lineage>
        <taxon>Bacteria</taxon>
        <taxon>Pseudomonadati</taxon>
        <taxon>Bacteroidota</taxon>
        <taxon>Chitinophagia</taxon>
        <taxon>Chitinophagales</taxon>
        <taxon>Chitinophagaceae</taxon>
        <taxon>Flaviaestuariibacter</taxon>
    </lineage>
</organism>
<accession>A0ABP8HGB6</accession>
<feature type="compositionally biased region" description="Polar residues" evidence="1">
    <location>
        <begin position="157"/>
        <end position="176"/>
    </location>
</feature>
<dbReference type="Gene3D" id="3.90.50.10">
    <property type="entry name" value="Photosynthetic Reaction Center, subunit H, domain 2"/>
    <property type="match status" value="1"/>
</dbReference>
<dbReference type="Pfam" id="PF05239">
    <property type="entry name" value="PRC"/>
    <property type="match status" value="1"/>
</dbReference>
<feature type="compositionally biased region" description="Basic and acidic residues" evidence="1">
    <location>
        <begin position="208"/>
        <end position="223"/>
    </location>
</feature>
<gene>
    <name evidence="3" type="ORF">GCM10023184_35410</name>
</gene>
<protein>
    <recommendedName>
        <fullName evidence="2">PRC-barrel domain-containing protein</fullName>
    </recommendedName>
</protein>
<dbReference type="Proteomes" id="UP001501725">
    <property type="component" value="Unassembled WGS sequence"/>
</dbReference>
<dbReference type="RefSeq" id="WP_345257142.1">
    <property type="nucleotide sequence ID" value="NZ_BAABGY010000011.1"/>
</dbReference>
<evidence type="ECO:0000313" key="4">
    <source>
        <dbReference type="Proteomes" id="UP001501725"/>
    </source>
</evidence>
<dbReference type="SUPFAM" id="SSF50346">
    <property type="entry name" value="PRC-barrel domain"/>
    <property type="match status" value="1"/>
</dbReference>